<comment type="subcellular location">
    <subcellularLocation>
        <location evidence="3">Mitochondrion inner membrane</location>
    </subcellularLocation>
</comment>
<dbReference type="OMA" id="PYNANCE"/>
<evidence type="ECO:0000256" key="1">
    <source>
        <dbReference type="ARBA" id="ARBA00007347"/>
    </source>
</evidence>
<keyword evidence="3" id="KW-0496">Mitochondrion</keyword>
<evidence type="ECO:0000256" key="2">
    <source>
        <dbReference type="ARBA" id="ARBA00023157"/>
    </source>
</evidence>
<gene>
    <name evidence="5" type="ORF">SPOG_02161</name>
</gene>
<feature type="region of interest" description="Disordered" evidence="4">
    <location>
        <begin position="52"/>
        <end position="78"/>
    </location>
</feature>
<keyword evidence="3" id="KW-0472">Membrane</keyword>
<organism evidence="5 6">
    <name type="scientific">Schizosaccharomyces cryophilus (strain OY26 / ATCC MYA-4695 / CBS 11777 / NBRC 106824 / NRRL Y48691)</name>
    <name type="common">Fission yeast</name>
    <dbReference type="NCBI Taxonomy" id="653667"/>
    <lineage>
        <taxon>Eukaryota</taxon>
        <taxon>Fungi</taxon>
        <taxon>Dikarya</taxon>
        <taxon>Ascomycota</taxon>
        <taxon>Taphrinomycotina</taxon>
        <taxon>Schizosaccharomycetes</taxon>
        <taxon>Schizosaccharomycetales</taxon>
        <taxon>Schizosaccharomycetaceae</taxon>
        <taxon>Schizosaccharomyces</taxon>
    </lineage>
</organism>
<dbReference type="HOGENOM" id="CLU_169286_3_1_1"/>
<keyword evidence="3" id="KW-0143">Chaperone</keyword>
<protein>
    <recommendedName>
        <fullName evidence="3">COX assembly mitochondrial protein</fullName>
    </recommendedName>
</protein>
<accession>S9X704</accession>
<dbReference type="GeneID" id="25036485"/>
<keyword evidence="2" id="KW-1015">Disulfide bond</keyword>
<dbReference type="GO" id="GO:0005743">
    <property type="term" value="C:mitochondrial inner membrane"/>
    <property type="evidence" value="ECO:0007669"/>
    <property type="project" value="UniProtKB-SubCell"/>
</dbReference>
<dbReference type="eggNOG" id="KOG4148">
    <property type="taxonomic scope" value="Eukaryota"/>
</dbReference>
<evidence type="ECO:0000256" key="4">
    <source>
        <dbReference type="SAM" id="MobiDB-lite"/>
    </source>
</evidence>
<proteinExistence type="inferred from homology"/>
<dbReference type="Proteomes" id="UP000015464">
    <property type="component" value="Unassembled WGS sequence"/>
</dbReference>
<name>S9X704_SCHCR</name>
<evidence type="ECO:0000256" key="3">
    <source>
        <dbReference type="RuleBase" id="RU364104"/>
    </source>
</evidence>
<sequence>MHPQLDINKQKQCAELILALDECHKHYGKFLGECNSIKYNLKSCLNKDRNEKAKVNREKALQQKSSSAEYRRKMEEEEAEKIRELLQKSRNKPSSD</sequence>
<dbReference type="OrthoDB" id="532630at2759"/>
<dbReference type="InterPro" id="IPR013892">
    <property type="entry name" value="Cyt_c_biogenesis_Cmc1-like"/>
</dbReference>
<dbReference type="PROSITE" id="PS51808">
    <property type="entry name" value="CHCH"/>
    <property type="match status" value="1"/>
</dbReference>
<feature type="compositionally biased region" description="Basic and acidic residues" evidence="4">
    <location>
        <begin position="52"/>
        <end position="61"/>
    </location>
</feature>
<reference evidence="5 6" key="1">
    <citation type="journal article" date="2011" name="Science">
        <title>Comparative functional genomics of the fission yeasts.</title>
        <authorList>
            <person name="Rhind N."/>
            <person name="Chen Z."/>
            <person name="Yassour M."/>
            <person name="Thompson D.A."/>
            <person name="Haas B.J."/>
            <person name="Habib N."/>
            <person name="Wapinski I."/>
            <person name="Roy S."/>
            <person name="Lin M.F."/>
            <person name="Heiman D.I."/>
            <person name="Young S.K."/>
            <person name="Furuya K."/>
            <person name="Guo Y."/>
            <person name="Pidoux A."/>
            <person name="Chen H.M."/>
            <person name="Robbertse B."/>
            <person name="Goldberg J.M."/>
            <person name="Aoki K."/>
            <person name="Bayne E.H."/>
            <person name="Berlin A.M."/>
            <person name="Desjardins C.A."/>
            <person name="Dobbs E."/>
            <person name="Dukaj L."/>
            <person name="Fan L."/>
            <person name="FitzGerald M.G."/>
            <person name="French C."/>
            <person name="Gujja S."/>
            <person name="Hansen K."/>
            <person name="Keifenheim D."/>
            <person name="Levin J.Z."/>
            <person name="Mosher R.A."/>
            <person name="Mueller C.A."/>
            <person name="Pfiffner J."/>
            <person name="Priest M."/>
            <person name="Russ C."/>
            <person name="Smialowska A."/>
            <person name="Swoboda P."/>
            <person name="Sykes S.M."/>
            <person name="Vaughn M."/>
            <person name="Vengrova S."/>
            <person name="Yoder R."/>
            <person name="Zeng Q."/>
            <person name="Allshire R."/>
            <person name="Baulcombe D."/>
            <person name="Birren B.W."/>
            <person name="Brown W."/>
            <person name="Ekwall K."/>
            <person name="Kellis M."/>
            <person name="Leatherwood J."/>
            <person name="Levin H."/>
            <person name="Margalit H."/>
            <person name="Martienssen R."/>
            <person name="Nieduszynski C.A."/>
            <person name="Spatafora J.W."/>
            <person name="Friedman N."/>
            <person name="Dalgaard J.Z."/>
            <person name="Baumann P."/>
            <person name="Niki H."/>
            <person name="Regev A."/>
            <person name="Nusbaum C."/>
        </authorList>
    </citation>
    <scope>NUCLEOTIDE SEQUENCE [LARGE SCALE GENOMIC DNA]</scope>
    <source>
        <strain evidence="6">OY26 / ATCC MYA-4695 / CBS 11777 / NBRC 106824 / NRRL Y48691</strain>
    </source>
</reference>
<keyword evidence="6" id="KW-1185">Reference proteome</keyword>
<keyword evidence="3" id="KW-0999">Mitochondrion inner membrane</keyword>
<comment type="similarity">
    <text evidence="1 3">Belongs to the CMC family.</text>
</comment>
<dbReference type="RefSeq" id="XP_013022720.1">
    <property type="nucleotide sequence ID" value="XM_013167266.1"/>
</dbReference>
<dbReference type="EMBL" id="KE546989">
    <property type="protein sequence ID" value="EPY52842.1"/>
    <property type="molecule type" value="Genomic_DNA"/>
</dbReference>
<dbReference type="AlphaFoldDB" id="S9X704"/>
<comment type="function">
    <text evidence="3">Required for mitochondrial cytochrome c oxidase (COX) assembly and respiration.</text>
</comment>
<dbReference type="STRING" id="653667.S9X704"/>
<evidence type="ECO:0000313" key="6">
    <source>
        <dbReference type="Proteomes" id="UP000015464"/>
    </source>
</evidence>
<evidence type="ECO:0000313" key="5">
    <source>
        <dbReference type="EMBL" id="EPY52842.1"/>
    </source>
</evidence>
<dbReference type="Pfam" id="PF08583">
    <property type="entry name" value="Cmc1"/>
    <property type="match status" value="1"/>
</dbReference>
<feature type="compositionally biased region" description="Basic and acidic residues" evidence="4">
    <location>
        <begin position="69"/>
        <end position="78"/>
    </location>
</feature>